<feature type="domain" description="4'-phosphopantetheinyl transferase N-terminal" evidence="3">
    <location>
        <begin position="32"/>
        <end position="99"/>
    </location>
</feature>
<dbReference type="PANTHER" id="PTHR38096">
    <property type="entry name" value="ENTEROBACTIN SYNTHASE COMPONENT D"/>
    <property type="match status" value="1"/>
</dbReference>
<evidence type="ECO:0000259" key="2">
    <source>
        <dbReference type="Pfam" id="PF01648"/>
    </source>
</evidence>
<organism evidence="4 5">
    <name type="scientific">Streptomyces thermocoprophilus</name>
    <dbReference type="NCBI Taxonomy" id="78356"/>
    <lineage>
        <taxon>Bacteria</taxon>
        <taxon>Bacillati</taxon>
        <taxon>Actinomycetota</taxon>
        <taxon>Actinomycetes</taxon>
        <taxon>Kitasatosporales</taxon>
        <taxon>Streptomycetaceae</taxon>
        <taxon>Streptomyces</taxon>
    </lineage>
</organism>
<dbReference type="SUPFAM" id="SSF56214">
    <property type="entry name" value="4'-phosphopantetheinyl transferase"/>
    <property type="match status" value="1"/>
</dbReference>
<dbReference type="InterPro" id="IPR041354">
    <property type="entry name" value="4PPT_N"/>
</dbReference>
<dbReference type="InterPro" id="IPR003542">
    <property type="entry name" value="Enbac_synth_compD-like"/>
</dbReference>
<dbReference type="PANTHER" id="PTHR38096:SF1">
    <property type="entry name" value="ENTEROBACTIN SYNTHASE COMPONENT D"/>
    <property type="match status" value="1"/>
</dbReference>
<dbReference type="RefSeq" id="WP_247467215.1">
    <property type="nucleotide sequence ID" value="NZ_JBHMAR010000023.1"/>
</dbReference>
<evidence type="ECO:0000313" key="5">
    <source>
        <dbReference type="Proteomes" id="UP001589703"/>
    </source>
</evidence>
<keyword evidence="1 4" id="KW-0808">Transferase</keyword>
<comment type="caution">
    <text evidence="4">The sequence shown here is derived from an EMBL/GenBank/DDBJ whole genome shotgun (WGS) entry which is preliminary data.</text>
</comment>
<dbReference type="PRINTS" id="PR01399">
    <property type="entry name" value="ENTSNTHTASED"/>
</dbReference>
<keyword evidence="5" id="KW-1185">Reference proteome</keyword>
<evidence type="ECO:0000313" key="4">
    <source>
        <dbReference type="EMBL" id="MFB9737166.1"/>
    </source>
</evidence>
<proteinExistence type="predicted"/>
<dbReference type="Pfam" id="PF17837">
    <property type="entry name" value="4PPT_N"/>
    <property type="match status" value="1"/>
</dbReference>
<reference evidence="4 5" key="1">
    <citation type="submission" date="2024-09" db="EMBL/GenBank/DDBJ databases">
        <authorList>
            <person name="Sun Q."/>
            <person name="Mori K."/>
        </authorList>
    </citation>
    <scope>NUCLEOTIDE SEQUENCE [LARGE SCALE GENOMIC DNA]</scope>
    <source>
        <strain evidence="4 5">JCM 10918</strain>
    </source>
</reference>
<dbReference type="Pfam" id="PF01648">
    <property type="entry name" value="ACPS"/>
    <property type="match status" value="1"/>
</dbReference>
<dbReference type="Gene3D" id="3.90.470.20">
    <property type="entry name" value="4'-phosphopantetheinyl transferase domain"/>
    <property type="match status" value="1"/>
</dbReference>
<gene>
    <name evidence="4" type="ORF">ACFFRO_18835</name>
</gene>
<dbReference type="EMBL" id="JBHMAR010000023">
    <property type="protein sequence ID" value="MFB9737166.1"/>
    <property type="molecule type" value="Genomic_DNA"/>
</dbReference>
<evidence type="ECO:0000259" key="3">
    <source>
        <dbReference type="Pfam" id="PF17837"/>
    </source>
</evidence>
<accession>A0ABV5VH62</accession>
<dbReference type="InterPro" id="IPR037143">
    <property type="entry name" value="4-PPantetheinyl_Trfase_dom_sf"/>
</dbReference>
<name>A0ABV5VH62_9ACTN</name>
<dbReference type="GO" id="GO:0016740">
    <property type="term" value="F:transferase activity"/>
    <property type="evidence" value="ECO:0007669"/>
    <property type="project" value="UniProtKB-KW"/>
</dbReference>
<dbReference type="InterPro" id="IPR008278">
    <property type="entry name" value="4-PPantetheinyl_Trfase_dom"/>
</dbReference>
<sequence length="244" mass="26342">MIEELLPASVVAVEARPDDAAAGALEAALHPEEVALVARAVAKRRREFAVVRACARRAMEKLGVPPQPVLSGERGAPRWPRGIVGSMTHCDSYCAAALARVTDLASLGIDAEPHGPLPEGVEPAVTLPGERDRLRRLTADHPGIRWGRLLFSAKESVYKAWYPLTGRWLDFSEADIELWPDPDTGGDPEAGGDVRARGGLRAELLVPGPVVEGRRVRTFEGRWTVRQGLVATAIVVPYDSGTRP</sequence>
<evidence type="ECO:0000256" key="1">
    <source>
        <dbReference type="ARBA" id="ARBA00022679"/>
    </source>
</evidence>
<protein>
    <submittedName>
        <fullName evidence="4">4'-phosphopantetheinyl transferase</fullName>
    </submittedName>
</protein>
<dbReference type="Proteomes" id="UP001589703">
    <property type="component" value="Unassembled WGS sequence"/>
</dbReference>
<feature type="domain" description="4'-phosphopantetheinyl transferase" evidence="2">
    <location>
        <begin position="106"/>
        <end position="181"/>
    </location>
</feature>